<reference evidence="2" key="1">
    <citation type="submission" date="2014-09" db="EMBL/GenBank/DDBJ databases">
        <authorList>
            <person name="Magalhaes I.L.F."/>
            <person name="Oliveira U."/>
            <person name="Santos F.R."/>
            <person name="Vidigal T.H.D.A."/>
            <person name="Brescovit A.D."/>
            <person name="Santos A.J."/>
        </authorList>
    </citation>
    <scope>NUCLEOTIDE SEQUENCE</scope>
    <source>
        <tissue evidence="2">Shoot tissue taken approximately 20 cm above the soil surface</tissue>
    </source>
</reference>
<keyword evidence="1" id="KW-0812">Transmembrane</keyword>
<name>A0A0A9AQ71_ARUDO</name>
<evidence type="ECO:0000313" key="2">
    <source>
        <dbReference type="EMBL" id="JAD51060.1"/>
    </source>
</evidence>
<dbReference type="EMBL" id="GBRH01246835">
    <property type="protein sequence ID" value="JAD51060.1"/>
    <property type="molecule type" value="Transcribed_RNA"/>
</dbReference>
<feature type="transmembrane region" description="Helical" evidence="1">
    <location>
        <begin position="12"/>
        <end position="29"/>
    </location>
</feature>
<accession>A0A0A9AQ71</accession>
<reference evidence="2" key="2">
    <citation type="journal article" date="2015" name="Data Brief">
        <title>Shoot transcriptome of the giant reed, Arundo donax.</title>
        <authorList>
            <person name="Barrero R.A."/>
            <person name="Guerrero F.D."/>
            <person name="Moolhuijzen P."/>
            <person name="Goolsby J.A."/>
            <person name="Tidwell J."/>
            <person name="Bellgard S.E."/>
            <person name="Bellgard M.I."/>
        </authorList>
    </citation>
    <scope>NUCLEOTIDE SEQUENCE</scope>
    <source>
        <tissue evidence="2">Shoot tissue taken approximately 20 cm above the soil surface</tissue>
    </source>
</reference>
<keyword evidence="1" id="KW-0472">Membrane</keyword>
<evidence type="ECO:0000256" key="1">
    <source>
        <dbReference type="SAM" id="Phobius"/>
    </source>
</evidence>
<keyword evidence="1" id="KW-1133">Transmembrane helix</keyword>
<feature type="transmembrane region" description="Helical" evidence="1">
    <location>
        <begin position="41"/>
        <end position="65"/>
    </location>
</feature>
<dbReference type="AlphaFoldDB" id="A0A0A9AQ71"/>
<sequence>MDRLLDAENCSLFFLCVWKYYTCLFWRLQQLVPRSCNLCHSFSLVGLTNLPLHVILSSIVSLNLVNL</sequence>
<organism evidence="2">
    <name type="scientific">Arundo donax</name>
    <name type="common">Giant reed</name>
    <name type="synonym">Donax arundinaceus</name>
    <dbReference type="NCBI Taxonomy" id="35708"/>
    <lineage>
        <taxon>Eukaryota</taxon>
        <taxon>Viridiplantae</taxon>
        <taxon>Streptophyta</taxon>
        <taxon>Embryophyta</taxon>
        <taxon>Tracheophyta</taxon>
        <taxon>Spermatophyta</taxon>
        <taxon>Magnoliopsida</taxon>
        <taxon>Liliopsida</taxon>
        <taxon>Poales</taxon>
        <taxon>Poaceae</taxon>
        <taxon>PACMAD clade</taxon>
        <taxon>Arundinoideae</taxon>
        <taxon>Arundineae</taxon>
        <taxon>Arundo</taxon>
    </lineage>
</organism>
<proteinExistence type="predicted"/>
<protein>
    <submittedName>
        <fullName evidence="2">Uncharacterized protein</fullName>
    </submittedName>
</protein>